<dbReference type="EMBL" id="BIFQ01000001">
    <property type="protein sequence ID" value="GCE03634.1"/>
    <property type="molecule type" value="Genomic_DNA"/>
</dbReference>
<feature type="domain" description="Xylose isomerase-like TIM barrel" evidence="1">
    <location>
        <begin position="22"/>
        <end position="315"/>
    </location>
</feature>
<comment type="caution">
    <text evidence="2">The sequence shown here is derived from an EMBL/GenBank/DDBJ whole genome shotgun (WGS) entry which is preliminary data.</text>
</comment>
<dbReference type="AlphaFoldDB" id="A0A401Z9T5"/>
<keyword evidence="3" id="KW-1185">Reference proteome</keyword>
<keyword evidence="2" id="KW-0255">Endonuclease</keyword>
<dbReference type="PANTHER" id="PTHR12110">
    <property type="entry name" value="HYDROXYPYRUVATE ISOMERASE"/>
    <property type="match status" value="1"/>
</dbReference>
<keyword evidence="2" id="KW-0378">Hydrolase</keyword>
<evidence type="ECO:0000259" key="1">
    <source>
        <dbReference type="Pfam" id="PF01261"/>
    </source>
</evidence>
<accession>A0A401Z9T5</accession>
<dbReference type="InterPro" id="IPR050312">
    <property type="entry name" value="IolE/XylAMocC-like"/>
</dbReference>
<dbReference type="InterPro" id="IPR036237">
    <property type="entry name" value="Xyl_isomerase-like_sf"/>
</dbReference>
<evidence type="ECO:0000313" key="2">
    <source>
        <dbReference type="EMBL" id="GCE03634.1"/>
    </source>
</evidence>
<keyword evidence="2" id="KW-0540">Nuclease</keyword>
<dbReference type="GO" id="GO:0004519">
    <property type="term" value="F:endonuclease activity"/>
    <property type="evidence" value="ECO:0007669"/>
    <property type="project" value="UniProtKB-KW"/>
</dbReference>
<gene>
    <name evidence="2" type="ORF">KDAU_09630</name>
</gene>
<dbReference type="SUPFAM" id="SSF51658">
    <property type="entry name" value="Xylose isomerase-like"/>
    <property type="match status" value="1"/>
</dbReference>
<protein>
    <submittedName>
        <fullName evidence="2">AP endonuclease</fullName>
    </submittedName>
</protein>
<organism evidence="2 3">
    <name type="scientific">Dictyobacter aurantiacus</name>
    <dbReference type="NCBI Taxonomy" id="1936993"/>
    <lineage>
        <taxon>Bacteria</taxon>
        <taxon>Bacillati</taxon>
        <taxon>Chloroflexota</taxon>
        <taxon>Ktedonobacteria</taxon>
        <taxon>Ktedonobacterales</taxon>
        <taxon>Dictyobacteraceae</taxon>
        <taxon>Dictyobacter</taxon>
    </lineage>
</organism>
<proteinExistence type="predicted"/>
<dbReference type="RefSeq" id="WP_126594883.1">
    <property type="nucleotide sequence ID" value="NZ_BIFQ01000001.1"/>
</dbReference>
<evidence type="ECO:0000313" key="3">
    <source>
        <dbReference type="Proteomes" id="UP000287224"/>
    </source>
</evidence>
<reference evidence="3" key="1">
    <citation type="submission" date="2018-12" db="EMBL/GenBank/DDBJ databases">
        <title>Tengunoibacter tsumagoiensis gen. nov., sp. nov., Dictyobacter kobayashii sp. nov., D. alpinus sp. nov., and D. joshuensis sp. nov. and description of Dictyobacteraceae fam. nov. within the order Ktedonobacterales isolated from Tengu-no-mugimeshi.</title>
        <authorList>
            <person name="Wang C.M."/>
            <person name="Zheng Y."/>
            <person name="Sakai Y."/>
            <person name="Toyoda A."/>
            <person name="Minakuchi Y."/>
            <person name="Abe K."/>
            <person name="Yokota A."/>
            <person name="Yabe S."/>
        </authorList>
    </citation>
    <scope>NUCLEOTIDE SEQUENCE [LARGE SCALE GENOMIC DNA]</scope>
    <source>
        <strain evidence="3">S-27</strain>
    </source>
</reference>
<dbReference type="Proteomes" id="UP000287224">
    <property type="component" value="Unassembled WGS sequence"/>
</dbReference>
<dbReference type="Gene3D" id="3.20.20.150">
    <property type="entry name" value="Divalent-metal-dependent TIM barrel enzymes"/>
    <property type="match status" value="1"/>
</dbReference>
<dbReference type="OrthoDB" id="9779184at2"/>
<dbReference type="InterPro" id="IPR013022">
    <property type="entry name" value="Xyl_isomerase-like_TIM-brl"/>
</dbReference>
<dbReference type="PANTHER" id="PTHR12110:SF21">
    <property type="entry name" value="XYLOSE ISOMERASE-LIKE TIM BARREL DOMAIN-CONTAINING PROTEIN"/>
    <property type="match status" value="1"/>
</dbReference>
<sequence>MARPVTLFTGQWGDLPLEELAAKVSRWGFDGLELATSGQHFDEVRILNEPGYAESLRAILDKYNLKVYAVGAHLIGQATCDPIDPRHQNILPKEVWGDGEPEGVRKRAAERMKDIARAAAKFGVDRVTGFTGSSVWHMLYSFPPNDFAQIERGYADFADRWNPIIDVFDQEGVKFALEVHPTEIAYDFVTTRKTLDAINNRPGFGINFDPSHLVPQFLDSAAFLAEFADRIYHVHVKDSKRHLNGRRSILASHLNFGEAERGWDFVSPGHGDVDFESIIRTLNRIGYQGPLSIEWEDSGMDREYGAQDALAFVRRSDFAPSNVAFDAAFSKK</sequence>
<name>A0A401Z9T5_9CHLR</name>
<dbReference type="Pfam" id="PF01261">
    <property type="entry name" value="AP_endonuc_2"/>
    <property type="match status" value="1"/>
</dbReference>